<evidence type="ECO:0000313" key="1">
    <source>
        <dbReference type="EMBL" id="HIR09901.1"/>
    </source>
</evidence>
<reference evidence="1" key="1">
    <citation type="submission" date="2020-10" db="EMBL/GenBank/DDBJ databases">
        <authorList>
            <person name="Gilroy R."/>
        </authorList>
    </citation>
    <scope>NUCLEOTIDE SEQUENCE</scope>
    <source>
        <strain evidence="1">ChiHjej9B8-7071</strain>
    </source>
</reference>
<proteinExistence type="predicted"/>
<organism evidence="1 2">
    <name type="scientific">Candidatus Avoscillospira stercoripullorum</name>
    <dbReference type="NCBI Taxonomy" id="2840709"/>
    <lineage>
        <taxon>Bacteria</taxon>
        <taxon>Bacillati</taxon>
        <taxon>Bacillota</taxon>
        <taxon>Clostridia</taxon>
        <taxon>Eubacteriales</taxon>
        <taxon>Oscillospiraceae</taxon>
        <taxon>Oscillospiraceae incertae sedis</taxon>
        <taxon>Candidatus Avoscillospira</taxon>
    </lineage>
</organism>
<gene>
    <name evidence="1" type="ORF">IAA70_05825</name>
</gene>
<dbReference type="AlphaFoldDB" id="A0A9D1A7V9"/>
<accession>A0A9D1A7V9</accession>
<dbReference type="Proteomes" id="UP000824258">
    <property type="component" value="Unassembled WGS sequence"/>
</dbReference>
<dbReference type="Pfam" id="PF04025">
    <property type="entry name" value="RemA-like"/>
    <property type="match status" value="1"/>
</dbReference>
<protein>
    <submittedName>
        <fullName evidence="1">DUF370 domain-containing protein</fullName>
    </submittedName>
</protein>
<dbReference type="EMBL" id="DVGD01000186">
    <property type="protein sequence ID" value="HIR09901.1"/>
    <property type="molecule type" value="Genomic_DNA"/>
</dbReference>
<evidence type="ECO:0000313" key="2">
    <source>
        <dbReference type="Proteomes" id="UP000824258"/>
    </source>
</evidence>
<reference evidence="1" key="2">
    <citation type="journal article" date="2021" name="PeerJ">
        <title>Extensive microbial diversity within the chicken gut microbiome revealed by metagenomics and culture.</title>
        <authorList>
            <person name="Gilroy R."/>
            <person name="Ravi A."/>
            <person name="Getino M."/>
            <person name="Pursley I."/>
            <person name="Horton D.L."/>
            <person name="Alikhan N.F."/>
            <person name="Baker D."/>
            <person name="Gharbi K."/>
            <person name="Hall N."/>
            <person name="Watson M."/>
            <person name="Adriaenssens E.M."/>
            <person name="Foster-Nyarko E."/>
            <person name="Jarju S."/>
            <person name="Secka A."/>
            <person name="Antonio M."/>
            <person name="Oren A."/>
            <person name="Chaudhuri R.R."/>
            <person name="La Ragione R."/>
            <person name="Hildebrand F."/>
            <person name="Pallen M.J."/>
        </authorList>
    </citation>
    <scope>NUCLEOTIDE SEQUENCE</scope>
    <source>
        <strain evidence="1">ChiHjej9B8-7071</strain>
    </source>
</reference>
<dbReference type="InterPro" id="IPR007169">
    <property type="entry name" value="RemA-like"/>
</dbReference>
<comment type="caution">
    <text evidence="1">The sequence shown here is derived from an EMBL/GenBank/DDBJ whole genome shotgun (WGS) entry which is preliminary data.</text>
</comment>
<dbReference type="NCBIfam" id="NF046065">
    <property type="entry name" value="MtxRegRemB"/>
    <property type="match status" value="1"/>
</dbReference>
<name>A0A9D1A7V9_9FIRM</name>
<sequence>MYLSLGADMAVRASSIVGIFDLDNTTCSKHTRAFLKKAEAEGQVVAAGEDLPKSFVLTREFGMTRVYLSQFNAATLEKRLNEP</sequence>